<evidence type="ECO:0000259" key="1">
    <source>
        <dbReference type="Pfam" id="PF03781"/>
    </source>
</evidence>
<gene>
    <name evidence="2" type="ORF">M595_1431</name>
</gene>
<sequence length="290" mass="33512">MAKITIRKQTRQAEYYVEMLGNNVELAMVKIPAGRFIMGSTEDELERLDRESPQHEVTVSEFFMGRYPITQGQWKAVVETTEKIERDLKPDPSEFKDAYENYDRWSRPVEQVSWLDAKEFCARLSQKTGRDYRLPTEAQWEYACRAGTATPFHFGETITTDLANYCGTDREIGGETYSGSYGRGPKGEYREQTTPVGYFKVANPFGLCDMHGNVWEWCEDDFHDNYEGAPDDGSAWLSQNTKTTDTTGYSKILRGGSWLYYSRHCRSAYRSINNSGIDYRYFGFRVVRVK</sequence>
<dbReference type="PANTHER" id="PTHR23150:SF19">
    <property type="entry name" value="FORMYLGLYCINE-GENERATING ENZYME"/>
    <property type="match status" value="1"/>
</dbReference>
<dbReference type="EMBL" id="AUZM01000009">
    <property type="protein sequence ID" value="ERT08643.1"/>
    <property type="molecule type" value="Genomic_DNA"/>
</dbReference>
<organism evidence="2 3">
    <name type="scientific">Lyngbya aestuarii BL J</name>
    <dbReference type="NCBI Taxonomy" id="1348334"/>
    <lineage>
        <taxon>Bacteria</taxon>
        <taxon>Bacillati</taxon>
        <taxon>Cyanobacteriota</taxon>
        <taxon>Cyanophyceae</taxon>
        <taxon>Oscillatoriophycideae</taxon>
        <taxon>Oscillatoriales</taxon>
        <taxon>Microcoleaceae</taxon>
        <taxon>Lyngbya</taxon>
    </lineage>
</organism>
<dbReference type="PANTHER" id="PTHR23150">
    <property type="entry name" value="SULFATASE MODIFYING FACTOR 1, 2"/>
    <property type="match status" value="1"/>
</dbReference>
<dbReference type="Gene3D" id="3.90.1580.10">
    <property type="entry name" value="paralog of FGE (formylglycine-generating enzyme)"/>
    <property type="match status" value="1"/>
</dbReference>
<dbReference type="RefSeq" id="WP_023065234.1">
    <property type="nucleotide sequence ID" value="NZ_AUZM01000009.1"/>
</dbReference>
<dbReference type="SUPFAM" id="SSF56436">
    <property type="entry name" value="C-type lectin-like"/>
    <property type="match status" value="1"/>
</dbReference>
<dbReference type="InterPro" id="IPR051043">
    <property type="entry name" value="Sulfatase_Mod_Factor_Kinase"/>
</dbReference>
<evidence type="ECO:0000313" key="3">
    <source>
        <dbReference type="Proteomes" id="UP000017127"/>
    </source>
</evidence>
<keyword evidence="3" id="KW-1185">Reference proteome</keyword>
<dbReference type="AlphaFoldDB" id="U7QL89"/>
<dbReference type="OrthoDB" id="569031at2"/>
<dbReference type="InterPro" id="IPR005532">
    <property type="entry name" value="SUMF_dom"/>
</dbReference>
<protein>
    <submittedName>
        <fullName evidence="2">Formylglycine-generating sulfatase enzyme family protein</fullName>
    </submittedName>
</protein>
<feature type="domain" description="Sulfatase-modifying factor enzyme-like" evidence="1">
    <location>
        <begin position="27"/>
        <end position="288"/>
    </location>
</feature>
<accession>U7QL89</accession>
<name>U7QL89_9CYAN</name>
<reference evidence="2 3" key="1">
    <citation type="journal article" date="2013" name="Front. Microbiol.">
        <title>Comparative genomic analyses of the cyanobacterium, Lyngbya aestuarii BL J, a powerful hydrogen producer.</title>
        <authorList>
            <person name="Kothari A."/>
            <person name="Vaughn M."/>
            <person name="Garcia-Pichel F."/>
        </authorList>
    </citation>
    <scope>NUCLEOTIDE SEQUENCE [LARGE SCALE GENOMIC DNA]</scope>
    <source>
        <strain evidence="2 3">BL J</strain>
    </source>
</reference>
<evidence type="ECO:0000313" key="2">
    <source>
        <dbReference type="EMBL" id="ERT08643.1"/>
    </source>
</evidence>
<dbReference type="InterPro" id="IPR016187">
    <property type="entry name" value="CTDL_fold"/>
</dbReference>
<dbReference type="GO" id="GO:0120147">
    <property type="term" value="F:formylglycine-generating oxidase activity"/>
    <property type="evidence" value="ECO:0007669"/>
    <property type="project" value="TreeGrafter"/>
</dbReference>
<dbReference type="Proteomes" id="UP000017127">
    <property type="component" value="Unassembled WGS sequence"/>
</dbReference>
<dbReference type="Pfam" id="PF03781">
    <property type="entry name" value="FGE-sulfatase"/>
    <property type="match status" value="1"/>
</dbReference>
<proteinExistence type="predicted"/>
<comment type="caution">
    <text evidence="2">The sequence shown here is derived from an EMBL/GenBank/DDBJ whole genome shotgun (WGS) entry which is preliminary data.</text>
</comment>
<dbReference type="InterPro" id="IPR042095">
    <property type="entry name" value="SUMF_sf"/>
</dbReference>